<organism evidence="2 3">
    <name type="scientific">Geotrichum candidum</name>
    <name type="common">Oospora lactis</name>
    <name type="synonym">Dipodascus geotrichum</name>
    <dbReference type="NCBI Taxonomy" id="1173061"/>
    <lineage>
        <taxon>Eukaryota</taxon>
        <taxon>Fungi</taxon>
        <taxon>Dikarya</taxon>
        <taxon>Ascomycota</taxon>
        <taxon>Saccharomycotina</taxon>
        <taxon>Dipodascomycetes</taxon>
        <taxon>Dipodascales</taxon>
        <taxon>Dipodascaceae</taxon>
        <taxon>Geotrichum</taxon>
    </lineage>
</organism>
<dbReference type="PROSITE" id="PS00299">
    <property type="entry name" value="UBIQUITIN_1"/>
    <property type="match status" value="1"/>
</dbReference>
<dbReference type="InterPro" id="IPR050158">
    <property type="entry name" value="Ubiquitin_ubiquitin-like"/>
</dbReference>
<dbReference type="PANTHER" id="PTHR10666">
    <property type="entry name" value="UBIQUITIN"/>
    <property type="match status" value="1"/>
</dbReference>
<comment type="caution">
    <text evidence="2">The sequence shown here is derived from an EMBL/GenBank/DDBJ whole genome shotgun (WGS) entry which is preliminary data.</text>
</comment>
<dbReference type="STRING" id="1173061.A0A0J9X3J4"/>
<dbReference type="AlphaFoldDB" id="A0A0J9X3J4"/>
<feature type="domain" description="Ubiquitin-like" evidence="1">
    <location>
        <begin position="20"/>
        <end position="78"/>
    </location>
</feature>
<protein>
    <submittedName>
        <fullName evidence="2">Similar to Saccharomyces cerevisiae YDR139C RUB1 Ubiquitin-like protein with similarity to mammalian NEDD8</fullName>
    </submittedName>
</protein>
<proteinExistence type="predicted"/>
<dbReference type="Gene3D" id="3.10.20.90">
    <property type="entry name" value="Phosphatidylinositol 3-kinase Catalytic Subunit, Chain A, domain 1"/>
    <property type="match status" value="1"/>
</dbReference>
<dbReference type="Proteomes" id="UP000242525">
    <property type="component" value="Unassembled WGS sequence"/>
</dbReference>
<evidence type="ECO:0000259" key="1">
    <source>
        <dbReference type="PROSITE" id="PS50053"/>
    </source>
</evidence>
<dbReference type="InterPro" id="IPR019956">
    <property type="entry name" value="Ubiquitin_dom"/>
</dbReference>
<dbReference type="PROSITE" id="PS50053">
    <property type="entry name" value="UBIQUITIN_2"/>
    <property type="match status" value="1"/>
</dbReference>
<dbReference type="Pfam" id="PF00240">
    <property type="entry name" value="ubiquitin"/>
    <property type="match status" value="1"/>
</dbReference>
<dbReference type="OrthoDB" id="417450at2759"/>
<evidence type="ECO:0000313" key="3">
    <source>
        <dbReference type="Proteomes" id="UP000242525"/>
    </source>
</evidence>
<reference evidence="2" key="1">
    <citation type="submission" date="2014-03" db="EMBL/GenBank/DDBJ databases">
        <authorList>
            <person name="Casaregola S."/>
        </authorList>
    </citation>
    <scope>NUCLEOTIDE SEQUENCE [LARGE SCALE GENOMIC DNA]</scope>
    <source>
        <strain evidence="2">CLIB 918</strain>
    </source>
</reference>
<gene>
    <name evidence="2" type="ORF">BN980_GECA01s10306g</name>
</gene>
<dbReference type="SUPFAM" id="SSF54236">
    <property type="entry name" value="Ubiquitin-like"/>
    <property type="match status" value="1"/>
</dbReference>
<dbReference type="InterPro" id="IPR019954">
    <property type="entry name" value="Ubiquitin_CS"/>
</dbReference>
<keyword evidence="3" id="KW-1185">Reference proteome</keyword>
<accession>A0A0J9X3J4</accession>
<dbReference type="EMBL" id="CCBN010000001">
    <property type="protein sequence ID" value="CDO51674.1"/>
    <property type="molecule type" value="Genomic_DNA"/>
</dbReference>
<dbReference type="SMART" id="SM00213">
    <property type="entry name" value="UBQ"/>
    <property type="match status" value="1"/>
</dbReference>
<dbReference type="InterPro" id="IPR000626">
    <property type="entry name" value="Ubiquitin-like_dom"/>
</dbReference>
<evidence type="ECO:0000313" key="2">
    <source>
        <dbReference type="EMBL" id="CDO51674.1"/>
    </source>
</evidence>
<dbReference type="PRINTS" id="PR00348">
    <property type="entry name" value="UBIQUITIN"/>
</dbReference>
<dbReference type="InterPro" id="IPR029071">
    <property type="entry name" value="Ubiquitin-like_domsf"/>
</dbReference>
<sequence>MHLRPFGEAIHHPRDDQQIFKTLTGIRFTLEMEYSNTIGNIKSNIQDNLDIPSNQQRLILQGNRLEDNRYPSDYNVQELLLLLYN</sequence>
<name>A0A0J9X3J4_GEOCN</name>